<keyword evidence="4" id="KW-0804">Transcription</keyword>
<dbReference type="Gene3D" id="3.60.10.10">
    <property type="entry name" value="Endonuclease/exonuclease/phosphatase"/>
    <property type="match status" value="1"/>
</dbReference>
<dbReference type="PANTHER" id="PTHR31391">
    <property type="entry name" value="B3 DOMAIN-CONTAINING PROTEIN OS11G0197600-RELATED"/>
    <property type="match status" value="1"/>
</dbReference>
<keyword evidence="2" id="KW-0805">Transcription regulation</keyword>
<proteinExistence type="predicted"/>
<evidence type="ECO:0000259" key="7">
    <source>
        <dbReference type="PROSITE" id="PS50863"/>
    </source>
</evidence>
<dbReference type="CDD" id="cd10017">
    <property type="entry name" value="B3_DNA"/>
    <property type="match status" value="4"/>
</dbReference>
<evidence type="ECO:0000313" key="8">
    <source>
        <dbReference type="EnsemblPlants" id="EMT01685"/>
    </source>
</evidence>
<name>R7W054_AEGTA</name>
<dbReference type="AlphaFoldDB" id="R7W054"/>
<dbReference type="PANTHER" id="PTHR31391:SF140">
    <property type="entry name" value="B3 DOMAIN-CONTAINING PROTEIN OS12G0591400"/>
    <property type="match status" value="1"/>
</dbReference>
<evidence type="ECO:0000256" key="3">
    <source>
        <dbReference type="ARBA" id="ARBA00023125"/>
    </source>
</evidence>
<feature type="region of interest" description="Disordered" evidence="6">
    <location>
        <begin position="1107"/>
        <end position="1180"/>
    </location>
</feature>
<dbReference type="InterPro" id="IPR003340">
    <property type="entry name" value="B3_DNA-bd"/>
</dbReference>
<dbReference type="Gene3D" id="2.40.330.10">
    <property type="entry name" value="DNA-binding pseudobarrel domain"/>
    <property type="match status" value="4"/>
</dbReference>
<organism evidence="8">
    <name type="scientific">Aegilops tauschii</name>
    <name type="common">Tausch's goatgrass</name>
    <name type="synonym">Aegilops squarrosa</name>
    <dbReference type="NCBI Taxonomy" id="37682"/>
    <lineage>
        <taxon>Eukaryota</taxon>
        <taxon>Viridiplantae</taxon>
        <taxon>Streptophyta</taxon>
        <taxon>Embryophyta</taxon>
        <taxon>Tracheophyta</taxon>
        <taxon>Spermatophyta</taxon>
        <taxon>Magnoliopsida</taxon>
        <taxon>Liliopsida</taxon>
        <taxon>Poales</taxon>
        <taxon>Poaceae</taxon>
        <taxon>BOP clade</taxon>
        <taxon>Pooideae</taxon>
        <taxon>Triticodae</taxon>
        <taxon>Triticeae</taxon>
        <taxon>Triticinae</taxon>
        <taxon>Aegilops</taxon>
    </lineage>
</organism>
<dbReference type="GO" id="GO:0003677">
    <property type="term" value="F:DNA binding"/>
    <property type="evidence" value="ECO:0007669"/>
    <property type="project" value="UniProtKB-KW"/>
</dbReference>
<dbReference type="PROSITE" id="PS50863">
    <property type="entry name" value="B3"/>
    <property type="match status" value="4"/>
</dbReference>
<dbReference type="SUPFAM" id="SSF101936">
    <property type="entry name" value="DNA-binding pseudobarrel domain"/>
    <property type="match status" value="4"/>
</dbReference>
<reference evidence="8" key="1">
    <citation type="submission" date="2015-06" db="UniProtKB">
        <authorList>
            <consortium name="EnsemblPlants"/>
        </authorList>
    </citation>
    <scope>IDENTIFICATION</scope>
</reference>
<feature type="compositionally biased region" description="Low complexity" evidence="6">
    <location>
        <begin position="13"/>
        <end position="30"/>
    </location>
</feature>
<feature type="domain" description="TF-B3" evidence="7">
    <location>
        <begin position="593"/>
        <end position="693"/>
    </location>
</feature>
<feature type="compositionally biased region" description="Gly residues" evidence="6">
    <location>
        <begin position="1"/>
        <end position="12"/>
    </location>
</feature>
<dbReference type="InterPro" id="IPR044837">
    <property type="entry name" value="REM16-like"/>
</dbReference>
<keyword evidence="3" id="KW-0238">DNA-binding</keyword>
<feature type="region of interest" description="Disordered" evidence="6">
    <location>
        <begin position="534"/>
        <end position="556"/>
    </location>
</feature>
<feature type="compositionally biased region" description="Basic and acidic residues" evidence="6">
    <location>
        <begin position="535"/>
        <end position="549"/>
    </location>
</feature>
<evidence type="ECO:0000256" key="1">
    <source>
        <dbReference type="ARBA" id="ARBA00004123"/>
    </source>
</evidence>
<evidence type="ECO:0000256" key="6">
    <source>
        <dbReference type="SAM" id="MobiDB-lite"/>
    </source>
</evidence>
<dbReference type="InterPro" id="IPR036691">
    <property type="entry name" value="Endo/exonu/phosph_ase_sf"/>
</dbReference>
<evidence type="ECO:0000256" key="5">
    <source>
        <dbReference type="ARBA" id="ARBA00023242"/>
    </source>
</evidence>
<accession>R7W054</accession>
<dbReference type="InterPro" id="IPR015300">
    <property type="entry name" value="DNA-bd_pseudobarrel_sf"/>
</dbReference>
<feature type="domain" description="TF-B3" evidence="7">
    <location>
        <begin position="153"/>
        <end position="229"/>
    </location>
</feature>
<feature type="domain" description="TF-B3" evidence="7">
    <location>
        <begin position="250"/>
        <end position="343"/>
    </location>
</feature>
<dbReference type="SUPFAM" id="SSF56219">
    <property type="entry name" value="DNase I-like"/>
    <property type="match status" value="1"/>
</dbReference>
<dbReference type="SMART" id="SM01019">
    <property type="entry name" value="B3"/>
    <property type="match status" value="4"/>
</dbReference>
<protein>
    <submittedName>
        <fullName evidence="8">B3 domain-containing protein</fullName>
    </submittedName>
</protein>
<evidence type="ECO:0000256" key="4">
    <source>
        <dbReference type="ARBA" id="ARBA00023163"/>
    </source>
</evidence>
<dbReference type="GO" id="GO:0005634">
    <property type="term" value="C:nucleus"/>
    <property type="evidence" value="ECO:0007669"/>
    <property type="project" value="UniProtKB-SubCell"/>
</dbReference>
<feature type="region of interest" description="Disordered" evidence="6">
    <location>
        <begin position="1"/>
        <end position="44"/>
    </location>
</feature>
<dbReference type="EnsemblPlants" id="EMT01685">
    <property type="protein sequence ID" value="EMT01685"/>
    <property type="gene ID" value="F775_00424"/>
</dbReference>
<sequence>MGFAVPGGGDGADPGAPSASTPPATRSSARNRTRRDGVGGGGVSLRRNTVVRCRFWEGMRTRKKKKKKKKVIWVFARGLGVGISNSYFQFVTCCHTMKTSFTSCNECVVFARCCHTMKTSFTSCNECVVYHNWHRMGDWKKCFVKIVGEFVDVPINLANYIRGQIPDKVKLEVPDGKTYNVQVSKEENGLVFQSGWAEFARTYELVQGTILLFESSGSSCFEVRMFNQTGCEKELSCVPMNNTPCVNKMRFFMVMMGIGASNNGLTIPEKFANYVRGHISEEIKLEVPDGQTYSVQVDNEQNELVLLSGWDTFVSAYELKEGDTLLFGYNGNSQFKVRIFNVNGFDKLLSCVVKNITPCVQKRSAYHDNPLQSPRERTGPNDHRNKACTICIECVGRHYWHMEDHNWSFFKVVILSNFKDEMTIPPKFATNFRGRISDEVKLEVPDGKIYNVQVAEEQHKLVLRSGWANFAGAYELKEGDLLVFTYSGDSHFKVKIFKPSGCENEFSCVTMSCGSNVQERDICHDQSLPTKKRCRNDAEDVTSSKDIQEPRGSGVLQGSSESRYILEMSCKLTSAQRARVDTFVKESQTGIEFYVTAMNEKTLSDGYLVICKDYAVKHLPHQDQMIKLCHPQNSKTWDANLAVISDGTCTLSCILTAGWLGFVRDNNLREGDICAFEVSKNDSRVMITVHPLKESGHPEYVITGHTKPASQQKKKWTHPGYVVARSIKLTRKQKRKIEERIQAIRPEIKIFVSVLQRSSYSLGYADCHLPREDQIMRLRLPGKNDTWKAKLYVGDKVNGKFNALRRGWKKLSVIVIALCMIFFRDIEVSTAERALEMIRNVAVVKPMNDSDIDALGVRVFDSFCADLAPSLPETEEDDCSISPRDSILADSQVVRSTELGCEDRVEDQNKPKRKWKRRSGGILLGVKCDTLEVRNVVMGDFTVKFRVRSKADGFNWALVVVYGAAQPELKPAFLADLVRICGSGQLPILVGGDFNIIQRQEEKNNDNFDGRWSFMFNTIIESLDLREIELSGRKFTWANTLPTPTFEKLDRVLSSVEWEQKFPLVTVQELSHAISDCRCTKVGTFLYPFTCARAVVAAPAAGLGGAEEGKIQGCRGSAQARSMKSEGTRPASLDENQKTKTPGKILRGRPKTPGKTLAGDAHKIPARPLPGASARPRLGPHLPEVRCPAPALMWRPAHQLGEHLRGSMQLLGQLAKHLRGGMQIFVKTLPPHQLSSQLANVVLHASSAWMRVRTRRGGDGRDELPCCPR</sequence>
<evidence type="ECO:0000256" key="2">
    <source>
        <dbReference type="ARBA" id="ARBA00023015"/>
    </source>
</evidence>
<feature type="domain" description="TF-B3" evidence="7">
    <location>
        <begin position="407"/>
        <end position="500"/>
    </location>
</feature>
<dbReference type="Pfam" id="PF02362">
    <property type="entry name" value="B3"/>
    <property type="match status" value="4"/>
</dbReference>
<keyword evidence="5" id="KW-0539">Nucleus</keyword>
<comment type="subcellular location">
    <subcellularLocation>
        <location evidence="1">Nucleus</location>
    </subcellularLocation>
</comment>